<reference evidence="2 3" key="1">
    <citation type="journal article" date="2014" name="Mol. Plant">
        <title>Chromosome Scale Genome Assembly and Transcriptome Profiling of Nannochloropsis gaditana in Nitrogen Depletion.</title>
        <authorList>
            <person name="Corteggiani Carpinelli E."/>
            <person name="Telatin A."/>
            <person name="Vitulo N."/>
            <person name="Forcato C."/>
            <person name="D'Angelo M."/>
            <person name="Schiavon R."/>
            <person name="Vezzi A."/>
            <person name="Giacometti G.M."/>
            <person name="Morosinotto T."/>
            <person name="Valle G."/>
        </authorList>
    </citation>
    <scope>NUCLEOTIDE SEQUENCE [LARGE SCALE GENOMIC DNA]</scope>
    <source>
        <strain evidence="2 3">B-31</strain>
    </source>
</reference>
<keyword evidence="3" id="KW-1185">Reference proteome</keyword>
<feature type="compositionally biased region" description="Gly residues" evidence="1">
    <location>
        <begin position="84"/>
        <end position="95"/>
    </location>
</feature>
<evidence type="ECO:0000256" key="1">
    <source>
        <dbReference type="SAM" id="MobiDB-lite"/>
    </source>
</evidence>
<proteinExistence type="predicted"/>
<evidence type="ECO:0000313" key="3">
    <source>
        <dbReference type="Proteomes" id="UP000019335"/>
    </source>
</evidence>
<feature type="non-terminal residue" evidence="2">
    <location>
        <position position="1"/>
    </location>
</feature>
<name>W7THP1_9STRA</name>
<evidence type="ECO:0000313" key="2">
    <source>
        <dbReference type="EMBL" id="EWM26510.1"/>
    </source>
</evidence>
<dbReference type="AlphaFoldDB" id="W7THP1"/>
<accession>W7THP1</accession>
<gene>
    <name evidence="2" type="ORF">Naga_101290g2</name>
</gene>
<organism evidence="2 3">
    <name type="scientific">Nannochloropsis gaditana</name>
    <dbReference type="NCBI Taxonomy" id="72520"/>
    <lineage>
        <taxon>Eukaryota</taxon>
        <taxon>Sar</taxon>
        <taxon>Stramenopiles</taxon>
        <taxon>Ochrophyta</taxon>
        <taxon>Eustigmatophyceae</taxon>
        <taxon>Eustigmatales</taxon>
        <taxon>Monodopsidaceae</taxon>
        <taxon>Nannochloropsis</taxon>
    </lineage>
</organism>
<feature type="compositionally biased region" description="Basic and acidic residues" evidence="1">
    <location>
        <begin position="72"/>
        <end position="82"/>
    </location>
</feature>
<comment type="caution">
    <text evidence="2">The sequence shown here is derived from an EMBL/GenBank/DDBJ whole genome shotgun (WGS) entry which is preliminary data.</text>
</comment>
<dbReference type="Proteomes" id="UP000019335">
    <property type="component" value="Chromosome 8"/>
</dbReference>
<sequence length="119" mass="12107">LTCTPGIIPSTNPPSSSRALPCFPSILLTTPSLPSPPMARRRLGLDIRRLASGGGMGRLLSLFGAKSTAAVRRRDREGERGGRRAGGGGGEGRGVCTGALAKGGRAGLGGEKGRPAWSE</sequence>
<dbReference type="EMBL" id="AZIL01000629">
    <property type="protein sequence ID" value="EWM26510.1"/>
    <property type="molecule type" value="Genomic_DNA"/>
</dbReference>
<protein>
    <submittedName>
        <fullName evidence="2">Uncharacterized protein</fullName>
    </submittedName>
</protein>
<feature type="region of interest" description="Disordered" evidence="1">
    <location>
        <begin position="71"/>
        <end position="119"/>
    </location>
</feature>